<keyword evidence="3" id="KW-1185">Reference proteome</keyword>
<evidence type="ECO:0000313" key="3">
    <source>
        <dbReference type="Proteomes" id="UP000694845"/>
    </source>
</evidence>
<dbReference type="InterPro" id="IPR048795">
    <property type="entry name" value="PWP3A_3B_4_C"/>
</dbReference>
<sequence>MTRTRSSSSSTVDVSSRRLRNGTRRAQSGRISPTCTKEKTVKKQRPRAKSLQETRKNKMQVSMSELCRPENGCDAVLDNHNVISSTSLNEDLQDDDTDSLDDNDLPAIQYHSSTAATKVKELVPGTMVWAKSRGFPHWPAVLQKVFSNNKKAWVNYLDKTYQRVQVSLKSMAPFFGPSRSQYIEIGKSSKFSQEFLESMKMAEDYLIKQGLGKSAESSNQSFSLDFGKSASPTASPRKMPLSRQTSPDRSHDTESSADLPTSTNNDVSTDEEICIGHPIGSTCYDAVDKDDPALIERRKAWKCMENRLLKYIHRDTTKNHLLDIYHGKYKCERQRLFKSDRQADRLALRTMAGQGPITDEELLSELTNFLRDLYVENCMECKEDIPNASYITEVWLPEAIIFAIQKTRRVVRHTAEELFHSEGVQSLIDLGDDMPAASSTVSTSWDKALPSSTNNNRFL</sequence>
<feature type="region of interest" description="Disordered" evidence="1">
    <location>
        <begin position="222"/>
        <end position="269"/>
    </location>
</feature>
<feature type="compositionally biased region" description="Polar residues" evidence="1">
    <location>
        <begin position="256"/>
        <end position="267"/>
    </location>
</feature>
<dbReference type="Proteomes" id="UP000694845">
    <property type="component" value="Unplaced"/>
</dbReference>
<dbReference type="SUPFAM" id="SSF63748">
    <property type="entry name" value="Tudor/PWWP/MBT"/>
    <property type="match status" value="1"/>
</dbReference>
<accession>A0A8B7ZDQ9</accession>
<dbReference type="InterPro" id="IPR000313">
    <property type="entry name" value="PWWP_dom"/>
</dbReference>
<evidence type="ECO:0000259" key="2">
    <source>
        <dbReference type="PROSITE" id="PS50812"/>
    </source>
</evidence>
<dbReference type="PROSITE" id="PS50812">
    <property type="entry name" value="PWWP"/>
    <property type="match status" value="1"/>
</dbReference>
<dbReference type="Pfam" id="PF20884">
    <property type="entry name" value="MUM1-like_PWWP"/>
    <property type="match status" value="1"/>
</dbReference>
<dbReference type="RefSeq" id="XP_022102970.1">
    <property type="nucleotide sequence ID" value="XM_022247278.1"/>
</dbReference>
<dbReference type="InterPro" id="IPR040263">
    <property type="entry name" value="PWP3A_3B_4"/>
</dbReference>
<proteinExistence type="predicted"/>
<evidence type="ECO:0000256" key="1">
    <source>
        <dbReference type="SAM" id="MobiDB-lite"/>
    </source>
</evidence>
<dbReference type="GeneID" id="110985857"/>
<feature type="region of interest" description="Disordered" evidence="1">
    <location>
        <begin position="1"/>
        <end position="64"/>
    </location>
</feature>
<dbReference type="OMA" id="TWSLEFI"/>
<dbReference type="AlphaFoldDB" id="A0A8B7ZDQ9"/>
<evidence type="ECO:0000313" key="4">
    <source>
        <dbReference type="RefSeq" id="XP_022102970.1"/>
    </source>
</evidence>
<dbReference type="InterPro" id="IPR035504">
    <property type="entry name" value="MUM1-like_PWWP"/>
</dbReference>
<organism evidence="3 4">
    <name type="scientific">Acanthaster planci</name>
    <name type="common">Crown-of-thorns starfish</name>
    <dbReference type="NCBI Taxonomy" id="133434"/>
    <lineage>
        <taxon>Eukaryota</taxon>
        <taxon>Metazoa</taxon>
        <taxon>Echinodermata</taxon>
        <taxon>Eleutherozoa</taxon>
        <taxon>Asterozoa</taxon>
        <taxon>Asteroidea</taxon>
        <taxon>Valvatacea</taxon>
        <taxon>Valvatida</taxon>
        <taxon>Acanthasteridae</taxon>
        <taxon>Acanthaster</taxon>
    </lineage>
</organism>
<dbReference type="PANTHER" id="PTHR31333">
    <property type="entry name" value="PWWP DOMAIN-CONTAINING DNA REPAIR FACTOR 3 FAMILY MEMBER"/>
    <property type="match status" value="1"/>
</dbReference>
<feature type="compositionally biased region" description="Low complexity" evidence="1">
    <location>
        <begin position="1"/>
        <end position="14"/>
    </location>
</feature>
<reference evidence="4 5" key="1">
    <citation type="submission" date="2025-04" db="UniProtKB">
        <authorList>
            <consortium name="RefSeq"/>
        </authorList>
    </citation>
    <scope>IDENTIFICATION</scope>
</reference>
<dbReference type="CDD" id="cd06080">
    <property type="entry name" value="PWWP_MUM1-like"/>
    <property type="match status" value="1"/>
</dbReference>
<evidence type="ECO:0000313" key="5">
    <source>
        <dbReference type="RefSeq" id="XP_022102971.1"/>
    </source>
</evidence>
<dbReference type="KEGG" id="aplc:110985857"/>
<feature type="compositionally biased region" description="Polar residues" evidence="1">
    <location>
        <begin position="24"/>
        <end position="35"/>
    </location>
</feature>
<dbReference type="Pfam" id="PF20886">
    <property type="entry name" value="PWP3A-B_C"/>
    <property type="match status" value="1"/>
</dbReference>
<dbReference type="RefSeq" id="XP_022102971.1">
    <property type="nucleotide sequence ID" value="XM_022247279.1"/>
</dbReference>
<dbReference type="OrthoDB" id="10013064at2759"/>
<gene>
    <name evidence="4 5" type="primary">LOC110985857</name>
</gene>
<dbReference type="Gene3D" id="2.30.30.140">
    <property type="match status" value="1"/>
</dbReference>
<protein>
    <submittedName>
        <fullName evidence="4 5">PWWP domain-containing protein MUM1-like</fullName>
    </submittedName>
</protein>
<name>A0A8B7ZDQ9_ACAPL</name>
<dbReference type="PANTHER" id="PTHR31333:SF6">
    <property type="entry name" value="MUM1 LIKE 1"/>
    <property type="match status" value="1"/>
</dbReference>
<feature type="domain" description="PWWP" evidence="2">
    <location>
        <begin position="124"/>
        <end position="194"/>
    </location>
</feature>